<keyword evidence="3" id="KW-0479">Metal-binding</keyword>
<comment type="caution">
    <text evidence="7">The sequence shown here is derived from an EMBL/GenBank/DDBJ whole genome shotgun (WGS) entry which is preliminary data.</text>
</comment>
<evidence type="ECO:0000256" key="3">
    <source>
        <dbReference type="ARBA" id="ARBA00022723"/>
    </source>
</evidence>
<sequence>MGELLKHALVKGITTCQTLPSPLDVIEGPLMAGMDVVGDLFGDGKMFLPQVVKSARVMKQSVAYLEPFIMQPNKKVPATVKW</sequence>
<dbReference type="InterPro" id="IPR003759">
    <property type="entry name" value="Cbl-bd_cap"/>
</dbReference>
<protein>
    <submittedName>
        <fullName evidence="7">Methionine synthase</fullName>
        <ecNumber evidence="7">2.1.1.13</ecNumber>
    </submittedName>
</protein>
<evidence type="ECO:0000313" key="7">
    <source>
        <dbReference type="EMBL" id="PRM17381.1"/>
    </source>
</evidence>
<dbReference type="SUPFAM" id="SSF47644">
    <property type="entry name" value="Methionine synthase domain"/>
    <property type="match status" value="1"/>
</dbReference>
<evidence type="ECO:0000313" key="8">
    <source>
        <dbReference type="Proteomes" id="UP000238866"/>
    </source>
</evidence>
<evidence type="ECO:0000256" key="1">
    <source>
        <dbReference type="ARBA" id="ARBA00010398"/>
    </source>
</evidence>
<keyword evidence="2" id="KW-0949">S-adenosyl-L-methionine</keyword>
<dbReference type="PANTHER" id="PTHR45833:SF1">
    <property type="entry name" value="METHIONINE SYNTHASE"/>
    <property type="match status" value="1"/>
</dbReference>
<evidence type="ECO:0000256" key="5">
    <source>
        <dbReference type="ARBA" id="ARBA00023285"/>
    </source>
</evidence>
<dbReference type="PROSITE" id="PS51337">
    <property type="entry name" value="B12_BINDING_NTER"/>
    <property type="match status" value="1"/>
</dbReference>
<keyword evidence="7" id="KW-0489">Methyltransferase</keyword>
<dbReference type="EMBL" id="MZLD01000073">
    <property type="protein sequence ID" value="PRM17381.1"/>
    <property type="molecule type" value="Genomic_DNA"/>
</dbReference>
<accession>A0ABD6WTR8</accession>
<dbReference type="SMART" id="SM01018">
    <property type="entry name" value="B12-binding_2"/>
    <property type="match status" value="1"/>
</dbReference>
<name>A0ABD6WTR8_HAEIF</name>
<reference evidence="7 8" key="1">
    <citation type="submission" date="2017-02" db="EMBL/GenBank/DDBJ databases">
        <title>Haemophilus influenzae in COPD genome sequencing project.</title>
        <authorList>
            <person name="Murphy T.F."/>
            <person name="Kong Y."/>
            <person name="Nadendla S."/>
            <person name="Tettelin H."/>
            <person name="Pettigrew M."/>
        </authorList>
    </citation>
    <scope>NUCLEOTIDE SEQUENCE [LARGE SCALE GENOMIC DNA]</scope>
    <source>
        <strain evidence="7 8">13P36H1</strain>
    </source>
</reference>
<dbReference type="FunFam" id="1.10.1240.10:FF:000001">
    <property type="entry name" value="Methionine synthase"/>
    <property type="match status" value="1"/>
</dbReference>
<comment type="similarity">
    <text evidence="1">Belongs to the vitamin-B12 dependent methionine synthase family.</text>
</comment>
<keyword evidence="5" id="KW-0170">Cobalt</keyword>
<dbReference type="GO" id="GO:0008705">
    <property type="term" value="F:methionine synthase activity"/>
    <property type="evidence" value="ECO:0007669"/>
    <property type="project" value="UniProtKB-EC"/>
</dbReference>
<dbReference type="Pfam" id="PF02607">
    <property type="entry name" value="B12-binding_2"/>
    <property type="match status" value="1"/>
</dbReference>
<evidence type="ECO:0000256" key="4">
    <source>
        <dbReference type="ARBA" id="ARBA00022737"/>
    </source>
</evidence>
<organism evidence="7 8">
    <name type="scientific">Haemophilus influenzae</name>
    <dbReference type="NCBI Taxonomy" id="727"/>
    <lineage>
        <taxon>Bacteria</taxon>
        <taxon>Pseudomonadati</taxon>
        <taxon>Pseudomonadota</taxon>
        <taxon>Gammaproteobacteria</taxon>
        <taxon>Pasteurellales</taxon>
        <taxon>Pasteurellaceae</taxon>
        <taxon>Haemophilus</taxon>
    </lineage>
</organism>
<dbReference type="AlphaFoldDB" id="A0ABD6WTR8"/>
<proteinExistence type="inferred from homology"/>
<dbReference type="InterPro" id="IPR036594">
    <property type="entry name" value="Meth_synthase_dom"/>
</dbReference>
<gene>
    <name evidence="7" type="primary">metH_1</name>
    <name evidence="7" type="ORF">BVZ99_01757</name>
</gene>
<dbReference type="Proteomes" id="UP000238866">
    <property type="component" value="Unassembled WGS sequence"/>
</dbReference>
<evidence type="ECO:0000259" key="6">
    <source>
        <dbReference type="PROSITE" id="PS51337"/>
    </source>
</evidence>
<dbReference type="Gene3D" id="1.10.1240.10">
    <property type="entry name" value="Methionine synthase domain"/>
    <property type="match status" value="1"/>
</dbReference>
<dbReference type="GO" id="GO:0046872">
    <property type="term" value="F:metal ion binding"/>
    <property type="evidence" value="ECO:0007669"/>
    <property type="project" value="UniProtKB-KW"/>
</dbReference>
<dbReference type="EC" id="2.1.1.13" evidence="7"/>
<keyword evidence="4" id="KW-0677">Repeat</keyword>
<dbReference type="InterPro" id="IPR050554">
    <property type="entry name" value="Met_Synthase/Corrinoid"/>
</dbReference>
<feature type="domain" description="B12-binding N-terminal" evidence="6">
    <location>
        <begin position="1"/>
        <end position="77"/>
    </location>
</feature>
<dbReference type="PANTHER" id="PTHR45833">
    <property type="entry name" value="METHIONINE SYNTHASE"/>
    <property type="match status" value="1"/>
</dbReference>
<dbReference type="GO" id="GO:0032259">
    <property type="term" value="P:methylation"/>
    <property type="evidence" value="ECO:0007669"/>
    <property type="project" value="UniProtKB-KW"/>
</dbReference>
<evidence type="ECO:0000256" key="2">
    <source>
        <dbReference type="ARBA" id="ARBA00022691"/>
    </source>
</evidence>
<keyword evidence="7" id="KW-0808">Transferase</keyword>